<comment type="function">
    <text evidence="10">Component of the ERMES/MDM complex, which serves as a molecular tether to connect the endoplasmic reticulum (ER) and mitochondria. Components of this complex are involved in the control of mitochondrial shape and protein biogenesis, and function in nonvesicular lipid trafficking between the ER and mitochondria. MDM34 is required for the interaction of the ER-resident membrane protein MMM1 and the outer mitochondrial membrane-resident beta-barrel protein MDM10.</text>
</comment>
<protein>
    <recommendedName>
        <fullName evidence="10">Mitochondrial distribution and morphology protein 34</fullName>
    </recommendedName>
</protein>
<dbReference type="AlphaFoldDB" id="A0A3N4JYU6"/>
<evidence type="ECO:0000256" key="3">
    <source>
        <dbReference type="ARBA" id="ARBA00022452"/>
    </source>
</evidence>
<keyword evidence="6" id="KW-0445">Lipid transport</keyword>
<evidence type="ECO:0000256" key="4">
    <source>
        <dbReference type="ARBA" id="ARBA00022692"/>
    </source>
</evidence>
<evidence type="ECO:0000256" key="6">
    <source>
        <dbReference type="ARBA" id="ARBA00023055"/>
    </source>
</evidence>
<keyword evidence="3 10" id="KW-1134">Transmembrane beta strand</keyword>
<feature type="compositionally biased region" description="Polar residues" evidence="11">
    <location>
        <begin position="241"/>
        <end position="251"/>
    </location>
</feature>
<evidence type="ECO:0000313" key="13">
    <source>
        <dbReference type="EMBL" id="RPB02052.1"/>
    </source>
</evidence>
<feature type="domain" description="SMP-LTD" evidence="12">
    <location>
        <begin position="1"/>
        <end position="199"/>
    </location>
</feature>
<dbReference type="GO" id="GO:0015914">
    <property type="term" value="P:phospholipid transport"/>
    <property type="evidence" value="ECO:0007669"/>
    <property type="project" value="TreeGrafter"/>
</dbReference>
<dbReference type="InterPro" id="IPR027536">
    <property type="entry name" value="MDM34"/>
</dbReference>
<feature type="compositionally biased region" description="Pro residues" evidence="11">
    <location>
        <begin position="411"/>
        <end position="423"/>
    </location>
</feature>
<sequence>MAFNFNWTPLTTSNTSSSAFYSHAKSLLTAALNKSQKPPIIVDDIFVEELNLGQSAPELEILEIGDLAEDRFRGIFRMSYDGDAFLTLRTKVQANPLNTYLSTTPSYTSPMPLAASSPLTIPLQITLSQFRLSGFIILVFSKAKGITLVFRNDPLESLKVSSTFDTIPFIKDYLQKEIERQVRGLFQEELPVAVHRLSLRLWNPEYAASLGLDVHDPDPSSPIDGSEDGSGDDAKAAFTNPLLSPSDNSDTPSIVFSQKNLAALKGLSESQKTLSMRTLDIPDAVFRAWASGGGSSSTGWEKNGDVPSTPIGPQTYTFSDSGEATSSAASISSSRPSLAPSSSSMSLGGGTSTPSTRTRGKKKKHRVVNLRPTKESSDSDPAANKPTSLPTQTTTSSSSPAGQKEEDLPTPRAPTFPTPPQPQLIPSTPTTSAFSQEQKIVFESPVSPTSSIATENITYPPTSPSHHRPQLRAALANPSGILEQAFVKKLAHEMQKRIEEERMKRGVMGGANRKMWCEVERELAGVGLGIGMGMGMGMAPPAYRQ</sequence>
<comment type="domain">
    <text evidence="10">Lacks alpha-helical transmembrane segments, suggesting that it resides in the membrane via beta-sheet conformations similar to those predicted for other outer membrane proteins and porin.</text>
</comment>
<evidence type="ECO:0000256" key="8">
    <source>
        <dbReference type="ARBA" id="ARBA00023128"/>
    </source>
</evidence>
<proteinExistence type="inferred from homology"/>
<keyword evidence="5 10" id="KW-1000">Mitochondrion outer membrane</keyword>
<keyword evidence="9 10" id="KW-0472">Membrane</keyword>
<gene>
    <name evidence="10" type="primary">MDM34</name>
    <name evidence="13" type="ORF">L873DRAFT_1673936</name>
</gene>
<dbReference type="HAMAP" id="MF_03105">
    <property type="entry name" value="Mdm34"/>
    <property type="match status" value="1"/>
</dbReference>
<accession>A0A3N4JYU6</accession>
<name>A0A3N4JYU6_9PEZI</name>
<dbReference type="CDD" id="cd21673">
    <property type="entry name" value="SMP_Mdm34"/>
    <property type="match status" value="1"/>
</dbReference>
<evidence type="ECO:0000256" key="11">
    <source>
        <dbReference type="SAM" id="MobiDB-lite"/>
    </source>
</evidence>
<evidence type="ECO:0000313" key="14">
    <source>
        <dbReference type="Proteomes" id="UP000276215"/>
    </source>
</evidence>
<dbReference type="InterPro" id="IPR031468">
    <property type="entry name" value="SMP_LBD"/>
</dbReference>
<feature type="compositionally biased region" description="Basic residues" evidence="11">
    <location>
        <begin position="358"/>
        <end position="368"/>
    </location>
</feature>
<evidence type="ECO:0000256" key="9">
    <source>
        <dbReference type="ARBA" id="ARBA00023136"/>
    </source>
</evidence>
<feature type="compositionally biased region" description="Low complexity" evidence="11">
    <location>
        <begin position="321"/>
        <end position="357"/>
    </location>
</feature>
<keyword evidence="2" id="KW-0813">Transport</keyword>
<feature type="compositionally biased region" description="Polar residues" evidence="11">
    <location>
        <begin position="311"/>
        <end position="320"/>
    </location>
</feature>
<evidence type="ECO:0000256" key="7">
    <source>
        <dbReference type="ARBA" id="ARBA00023121"/>
    </source>
</evidence>
<dbReference type="GO" id="GO:0008289">
    <property type="term" value="F:lipid binding"/>
    <property type="evidence" value="ECO:0007669"/>
    <property type="project" value="UniProtKB-KW"/>
</dbReference>
<dbReference type="GO" id="GO:1990456">
    <property type="term" value="P:mitochondrion-endoplasmic reticulum membrane tethering"/>
    <property type="evidence" value="ECO:0007669"/>
    <property type="project" value="TreeGrafter"/>
</dbReference>
<evidence type="ECO:0000256" key="5">
    <source>
        <dbReference type="ARBA" id="ARBA00022787"/>
    </source>
</evidence>
<dbReference type="GO" id="GO:0007005">
    <property type="term" value="P:mitochondrion organization"/>
    <property type="evidence" value="ECO:0007669"/>
    <property type="project" value="InterPro"/>
</dbReference>
<dbReference type="PANTHER" id="PTHR28185">
    <property type="entry name" value="MITOCHONDRIAL DISTRIBUTION AND MORPHOLOGY PROTEIN 34"/>
    <property type="match status" value="1"/>
</dbReference>
<dbReference type="STRING" id="1336337.A0A3N4JYU6"/>
<feature type="compositionally biased region" description="Low complexity" evidence="11">
    <location>
        <begin position="386"/>
        <end position="400"/>
    </location>
</feature>
<comment type="subunit">
    <text evidence="10">Component of the ER-mitochondria encounter structure (ERMES) or MDM complex, composed of MMM1, MDM10, MDM12 and MDM34.</text>
</comment>
<keyword evidence="4 10" id="KW-0812">Transmembrane</keyword>
<dbReference type="EMBL" id="ML120369">
    <property type="protein sequence ID" value="RPB02052.1"/>
    <property type="molecule type" value="Genomic_DNA"/>
</dbReference>
<keyword evidence="14" id="KW-1185">Reference proteome</keyword>
<dbReference type="GO" id="GO:0032865">
    <property type="term" value="C:ERMES complex"/>
    <property type="evidence" value="ECO:0007669"/>
    <property type="project" value="UniProtKB-UniRule"/>
</dbReference>
<feature type="region of interest" description="Disordered" evidence="11">
    <location>
        <begin position="293"/>
        <end position="435"/>
    </location>
</feature>
<evidence type="ECO:0000256" key="2">
    <source>
        <dbReference type="ARBA" id="ARBA00022448"/>
    </source>
</evidence>
<comment type="similarity">
    <text evidence="10">Belongs to the MDM34 family.</text>
</comment>
<reference evidence="13 14" key="1">
    <citation type="journal article" date="2018" name="Nat. Ecol. Evol.">
        <title>Pezizomycetes genomes reveal the molecular basis of ectomycorrhizal truffle lifestyle.</title>
        <authorList>
            <person name="Murat C."/>
            <person name="Payen T."/>
            <person name="Noel B."/>
            <person name="Kuo A."/>
            <person name="Morin E."/>
            <person name="Chen J."/>
            <person name="Kohler A."/>
            <person name="Krizsan K."/>
            <person name="Balestrini R."/>
            <person name="Da Silva C."/>
            <person name="Montanini B."/>
            <person name="Hainaut M."/>
            <person name="Levati E."/>
            <person name="Barry K.W."/>
            <person name="Belfiori B."/>
            <person name="Cichocki N."/>
            <person name="Clum A."/>
            <person name="Dockter R.B."/>
            <person name="Fauchery L."/>
            <person name="Guy J."/>
            <person name="Iotti M."/>
            <person name="Le Tacon F."/>
            <person name="Lindquist E.A."/>
            <person name="Lipzen A."/>
            <person name="Malagnac F."/>
            <person name="Mello A."/>
            <person name="Molinier V."/>
            <person name="Miyauchi S."/>
            <person name="Poulain J."/>
            <person name="Riccioni C."/>
            <person name="Rubini A."/>
            <person name="Sitrit Y."/>
            <person name="Splivallo R."/>
            <person name="Traeger S."/>
            <person name="Wang M."/>
            <person name="Zifcakova L."/>
            <person name="Wipf D."/>
            <person name="Zambonelli A."/>
            <person name="Paolocci F."/>
            <person name="Nowrousian M."/>
            <person name="Ottonello S."/>
            <person name="Baldrian P."/>
            <person name="Spatafora J.W."/>
            <person name="Henrissat B."/>
            <person name="Nagy L.G."/>
            <person name="Aury J.M."/>
            <person name="Wincker P."/>
            <person name="Grigoriev I.V."/>
            <person name="Bonfante P."/>
            <person name="Martin F.M."/>
        </authorList>
    </citation>
    <scope>NUCLEOTIDE SEQUENCE [LARGE SCALE GENOMIC DNA]</scope>
    <source>
        <strain evidence="13 14">120613-1</strain>
    </source>
</reference>
<evidence type="ECO:0000256" key="10">
    <source>
        <dbReference type="HAMAP-Rule" id="MF_03105"/>
    </source>
</evidence>
<dbReference type="PANTHER" id="PTHR28185:SF1">
    <property type="entry name" value="MITOCHONDRIAL DISTRIBUTION AND MORPHOLOGY PROTEIN 34"/>
    <property type="match status" value="1"/>
</dbReference>
<keyword evidence="7" id="KW-0446">Lipid-binding</keyword>
<dbReference type="PROSITE" id="PS51847">
    <property type="entry name" value="SMP"/>
    <property type="match status" value="1"/>
</dbReference>
<organism evidence="13 14">
    <name type="scientific">Choiromyces venosus 120613-1</name>
    <dbReference type="NCBI Taxonomy" id="1336337"/>
    <lineage>
        <taxon>Eukaryota</taxon>
        <taxon>Fungi</taxon>
        <taxon>Dikarya</taxon>
        <taxon>Ascomycota</taxon>
        <taxon>Pezizomycotina</taxon>
        <taxon>Pezizomycetes</taxon>
        <taxon>Pezizales</taxon>
        <taxon>Tuberaceae</taxon>
        <taxon>Choiromyces</taxon>
    </lineage>
</organism>
<dbReference type="Pfam" id="PF26545">
    <property type="entry name" value="Mdm34_N"/>
    <property type="match status" value="1"/>
</dbReference>
<evidence type="ECO:0000259" key="12">
    <source>
        <dbReference type="PROSITE" id="PS51847"/>
    </source>
</evidence>
<dbReference type="Proteomes" id="UP000276215">
    <property type="component" value="Unassembled WGS sequence"/>
</dbReference>
<dbReference type="InterPro" id="IPR058825">
    <property type="entry name" value="MDM34_N"/>
</dbReference>
<comment type="subcellular location">
    <subcellularLocation>
        <location evidence="1">Membrane</location>
    </subcellularLocation>
    <subcellularLocation>
        <location evidence="10">Mitochondrion outer membrane</location>
        <topology evidence="10">Multi-pass membrane protein</topology>
    </subcellularLocation>
    <text evidence="10">The ERMES/MDM complex localizes to a few discrete foci (around 10 per single cell), that represent mitochondria-endoplasmic reticulum junctions. These foci are often found next to mtDNA nucleoids.</text>
</comment>
<evidence type="ECO:0000256" key="1">
    <source>
        <dbReference type="ARBA" id="ARBA00004370"/>
    </source>
</evidence>
<dbReference type="OrthoDB" id="17927at2759"/>
<keyword evidence="8 10" id="KW-0496">Mitochondrion</keyword>
<feature type="region of interest" description="Disordered" evidence="11">
    <location>
        <begin position="213"/>
        <end position="251"/>
    </location>
</feature>